<name>A0A381YX60_9ZZZZ</name>
<dbReference type="AlphaFoldDB" id="A0A381YX60"/>
<protein>
    <submittedName>
        <fullName evidence="1">Uncharacterized protein</fullName>
    </submittedName>
</protein>
<organism evidence="1">
    <name type="scientific">marine metagenome</name>
    <dbReference type="NCBI Taxonomy" id="408172"/>
    <lineage>
        <taxon>unclassified sequences</taxon>
        <taxon>metagenomes</taxon>
        <taxon>ecological metagenomes</taxon>
    </lineage>
</organism>
<reference evidence="1" key="1">
    <citation type="submission" date="2018-05" db="EMBL/GenBank/DDBJ databases">
        <authorList>
            <person name="Lanie J.A."/>
            <person name="Ng W.-L."/>
            <person name="Kazmierczak K.M."/>
            <person name="Andrzejewski T.M."/>
            <person name="Davidsen T.M."/>
            <person name="Wayne K.J."/>
            <person name="Tettelin H."/>
            <person name="Glass J.I."/>
            <person name="Rusch D."/>
            <person name="Podicherti R."/>
            <person name="Tsui H.-C.T."/>
            <person name="Winkler M.E."/>
        </authorList>
    </citation>
    <scope>NUCLEOTIDE SEQUENCE</scope>
</reference>
<sequence>MLKKITAVGLITLFAGMTAAPFIPLDDCNMPCCAAIATSCCEMDRDITCATMSDCGSSVFMLIVSGPFHKSELKFSDIISQPFVTDLGIPKIETNYIACLGNFDPGPIASLNLPLLI</sequence>
<accession>A0A381YX60</accession>
<dbReference type="EMBL" id="UINC01019276">
    <property type="protein sequence ID" value="SVA81549.1"/>
    <property type="molecule type" value="Genomic_DNA"/>
</dbReference>
<evidence type="ECO:0000313" key="1">
    <source>
        <dbReference type="EMBL" id="SVA81549.1"/>
    </source>
</evidence>
<proteinExistence type="predicted"/>
<gene>
    <name evidence="1" type="ORF">METZ01_LOCUS134403</name>
</gene>